<dbReference type="Pfam" id="PF12833">
    <property type="entry name" value="HTH_18"/>
    <property type="match status" value="1"/>
</dbReference>
<gene>
    <name evidence="5" type="ORF">NA66_104430</name>
</gene>
<dbReference type="Gene3D" id="1.10.10.60">
    <property type="entry name" value="Homeodomain-like"/>
    <property type="match status" value="1"/>
</dbReference>
<evidence type="ECO:0000256" key="2">
    <source>
        <dbReference type="ARBA" id="ARBA00023125"/>
    </source>
</evidence>
<evidence type="ECO:0000256" key="3">
    <source>
        <dbReference type="ARBA" id="ARBA00023163"/>
    </source>
</evidence>
<dbReference type="PROSITE" id="PS01124">
    <property type="entry name" value="HTH_ARAC_FAMILY_2"/>
    <property type="match status" value="1"/>
</dbReference>
<dbReference type="GO" id="GO:0043565">
    <property type="term" value="F:sequence-specific DNA binding"/>
    <property type="evidence" value="ECO:0007669"/>
    <property type="project" value="InterPro"/>
</dbReference>
<proteinExistence type="predicted"/>
<evidence type="ECO:0000313" key="6">
    <source>
        <dbReference type="Proteomes" id="UP000247755"/>
    </source>
</evidence>
<keyword evidence="2" id="KW-0238">DNA-binding</keyword>
<accession>A0A318IAQ6</accession>
<dbReference type="PANTHER" id="PTHR46796:SF12">
    <property type="entry name" value="HTH-TYPE DNA-BINDING TRANSCRIPTIONAL ACTIVATOR EUTR"/>
    <property type="match status" value="1"/>
</dbReference>
<name>A0A318IAQ6_BURPY</name>
<feature type="domain" description="HTH araC/xylS-type" evidence="4">
    <location>
        <begin position="382"/>
        <end position="466"/>
    </location>
</feature>
<dbReference type="AlphaFoldDB" id="A0A318IAQ6"/>
<evidence type="ECO:0000313" key="5">
    <source>
        <dbReference type="EMBL" id="PXX21941.1"/>
    </source>
</evidence>
<dbReference type="EMBL" id="QJJY01000044">
    <property type="protein sequence ID" value="PXX21941.1"/>
    <property type="molecule type" value="Genomic_DNA"/>
</dbReference>
<keyword evidence="1" id="KW-0805">Transcription regulation</keyword>
<evidence type="ECO:0000256" key="1">
    <source>
        <dbReference type="ARBA" id="ARBA00023015"/>
    </source>
</evidence>
<dbReference type="GO" id="GO:0003700">
    <property type="term" value="F:DNA-binding transcription factor activity"/>
    <property type="evidence" value="ECO:0007669"/>
    <property type="project" value="InterPro"/>
</dbReference>
<dbReference type="InterPro" id="IPR050204">
    <property type="entry name" value="AraC_XylS_family_regulators"/>
</dbReference>
<comment type="caution">
    <text evidence="5">The sequence shown here is derived from an EMBL/GenBank/DDBJ whole genome shotgun (WGS) entry which is preliminary data.</text>
</comment>
<dbReference type="Proteomes" id="UP000247755">
    <property type="component" value="Unassembled WGS sequence"/>
</dbReference>
<dbReference type="PANTHER" id="PTHR46796">
    <property type="entry name" value="HTH-TYPE TRANSCRIPTIONAL ACTIVATOR RHAS-RELATED"/>
    <property type="match status" value="1"/>
</dbReference>
<keyword evidence="3" id="KW-0804">Transcription</keyword>
<protein>
    <submittedName>
        <fullName evidence="5">Helix-turn-helix protein</fullName>
    </submittedName>
</protein>
<evidence type="ECO:0000259" key="4">
    <source>
        <dbReference type="PROSITE" id="PS01124"/>
    </source>
</evidence>
<reference evidence="5 6" key="1">
    <citation type="submission" date="2018-05" db="EMBL/GenBank/DDBJ databases">
        <title>Comparative genomics of bacterial root endophytes of switchgrass collected from native prairies over two seasons.</title>
        <authorList>
            <person name="Tang Y."/>
        </authorList>
    </citation>
    <scope>NUCLEOTIDE SEQUENCE [LARGE SCALE GENOMIC DNA]</scope>
    <source>
        <strain evidence="5 6">NFIX32</strain>
    </source>
</reference>
<organism evidence="5 6">
    <name type="scientific">Burkholderia pyrrocinia</name>
    <name type="common">Pseudomonas pyrrocinia</name>
    <dbReference type="NCBI Taxonomy" id="60550"/>
    <lineage>
        <taxon>Bacteria</taxon>
        <taxon>Pseudomonadati</taxon>
        <taxon>Pseudomonadota</taxon>
        <taxon>Betaproteobacteria</taxon>
        <taxon>Burkholderiales</taxon>
        <taxon>Burkholderiaceae</taxon>
        <taxon>Burkholderia</taxon>
        <taxon>Burkholderia cepacia complex</taxon>
    </lineage>
</organism>
<sequence length="466" mass="52265">MFSMIYFSLASALRFKKTTKDWIDRIANGDLHSAVGLVNGREADSSPPTIDGLQMHADMDLVMGAVSEAEDRYRLAQKLMRNTRHVLRIASCCNAGWQSLFRYRFDAAVSCFARVIEEPHATSSERALARLGIVCALHHLGRAADTDQALDAFDTEVGGVGPMHEVWQDLAIMLRGDLAIQNELRLATQIGDHAFWQSGLQADSASLGVERRQRGECDQSNLAMLSTRLRAPLLRQRMMFLTQLRALARGDRNVVADLATHLRWAQRNNMHGYERTVRLEMALSALVAGLPQVAEGVLDPLHRSAHDVGAGGRDLDYLYCLAKIRQLQGRTHEWLQLYSDYAVTAMHCLRVESHMLARFANRTAINMPQRDDVGARLPPKYLRAYVFLLENINCRDLSVRAMAAEIGVSERALQSTFKSCLGMSPIELIRRCRMEHLKAGLMNRNTRRDAAFPRPEKAGQSVLDEA</sequence>
<dbReference type="InterPro" id="IPR018060">
    <property type="entry name" value="HTH_AraC"/>
</dbReference>